<keyword evidence="1" id="KW-1185">Reference proteome</keyword>
<sequence>MSTLFKIITNLNPSSFLKTRLFNSNNGEQPLLCSFVNNEDEEELEDFEMDFRQGIGWKKSEPLFINSTCQANSRNDKLQNYQIETINS</sequence>
<dbReference type="AlphaFoldDB" id="A0A914M413"/>
<reference evidence="2" key="1">
    <citation type="submission" date="2022-11" db="UniProtKB">
        <authorList>
            <consortium name="WormBaseParasite"/>
        </authorList>
    </citation>
    <scope>IDENTIFICATION</scope>
</reference>
<accession>A0A914M413</accession>
<name>A0A914M413_MELIC</name>
<protein>
    <submittedName>
        <fullName evidence="2">Candidate secreted effector</fullName>
    </submittedName>
</protein>
<dbReference type="WBParaSite" id="Minc3s01257g22162">
    <property type="protein sequence ID" value="Minc3s01257g22162"/>
    <property type="gene ID" value="Minc3s01257g22162"/>
</dbReference>
<evidence type="ECO:0000313" key="1">
    <source>
        <dbReference type="Proteomes" id="UP000887563"/>
    </source>
</evidence>
<proteinExistence type="predicted"/>
<evidence type="ECO:0000313" key="2">
    <source>
        <dbReference type="WBParaSite" id="Minc3s01257g22162"/>
    </source>
</evidence>
<organism evidence="1 2">
    <name type="scientific">Meloidogyne incognita</name>
    <name type="common">Southern root-knot nematode worm</name>
    <name type="synonym">Oxyuris incognita</name>
    <dbReference type="NCBI Taxonomy" id="6306"/>
    <lineage>
        <taxon>Eukaryota</taxon>
        <taxon>Metazoa</taxon>
        <taxon>Ecdysozoa</taxon>
        <taxon>Nematoda</taxon>
        <taxon>Chromadorea</taxon>
        <taxon>Rhabditida</taxon>
        <taxon>Tylenchina</taxon>
        <taxon>Tylenchomorpha</taxon>
        <taxon>Tylenchoidea</taxon>
        <taxon>Meloidogynidae</taxon>
        <taxon>Meloidogyninae</taxon>
        <taxon>Meloidogyne</taxon>
        <taxon>Meloidogyne incognita group</taxon>
    </lineage>
</organism>
<dbReference type="Proteomes" id="UP000887563">
    <property type="component" value="Unplaced"/>
</dbReference>